<comment type="caution">
    <text evidence="4">The sequence shown here is derived from an EMBL/GenBank/DDBJ whole genome shotgun (WGS) entry which is preliminary data.</text>
</comment>
<dbReference type="NCBIfam" id="TIGR00756">
    <property type="entry name" value="PPR"/>
    <property type="match status" value="4"/>
</dbReference>
<dbReference type="PANTHER" id="PTHR46935">
    <property type="entry name" value="OS01G0674700 PROTEIN"/>
    <property type="match status" value="1"/>
</dbReference>
<evidence type="ECO:0000256" key="2">
    <source>
        <dbReference type="PROSITE-ProRule" id="PRU00708"/>
    </source>
</evidence>
<evidence type="ECO:0000313" key="5">
    <source>
        <dbReference type="Proteomes" id="UP000298416"/>
    </source>
</evidence>
<dbReference type="PROSITE" id="PS51375">
    <property type="entry name" value="PPR"/>
    <property type="match status" value="4"/>
</dbReference>
<dbReference type="AlphaFoldDB" id="A0A8X8WBY2"/>
<accession>A0A8X8WBY2</accession>
<reference evidence="4" key="2">
    <citation type="submission" date="2020-08" db="EMBL/GenBank/DDBJ databases">
        <title>Plant Genome Project.</title>
        <authorList>
            <person name="Zhang R.-G."/>
        </authorList>
    </citation>
    <scope>NUCLEOTIDE SEQUENCE</scope>
    <source>
        <strain evidence="4">Huo1</strain>
        <tissue evidence="4">Leaf</tissue>
    </source>
</reference>
<dbReference type="SUPFAM" id="SSF48452">
    <property type="entry name" value="TPR-like"/>
    <property type="match status" value="1"/>
</dbReference>
<gene>
    <name evidence="4" type="ORF">SASPL_146348</name>
</gene>
<dbReference type="FunFam" id="1.25.40.10:FF:000363">
    <property type="entry name" value="Pentatricopeptide repeat-containing protein"/>
    <property type="match status" value="1"/>
</dbReference>
<dbReference type="PANTHER" id="PTHR46935:SF1">
    <property type="entry name" value="OS01G0674700 PROTEIN"/>
    <property type="match status" value="1"/>
</dbReference>
<sequence length="767" mass="87612">MMLGGFSASESAAEFLLLSRNSLPLCGFPILRRHVSVAAPRREKQRIIAARSALNDGVALDKEFEFTPSFSEYLKAMEFLKNEKYQTLKSSDSGDVSSNRSRGRKVVKKIEEKSGGELSAAEENSRKGKRGASYRGDSKEGDFRDSEMTGRRQGRDRDLRIRNRKMTDGGESESLSVERDAFKPLENGEGVVGGPRVTRVDMEERIQKLAKCLNGADIDIPEWKFSEIMRSAQIRFSDHSILRVVQILGKLGNWKRVLQLIEWLQSRDRFKCHRPRYICTAALDALGKARRPVEALNLFYRMQGQMATYPDIAAYHCIAVTLGQAGYMKELFDVIDTMRSHPKKKFKTELLAKWDPRLEPDIIVYNAVLNACVRRQKWEGAFWVLQQLSEQNQQPSSTTYGLVMEVMLACGKYNLVYDFFKKVQKSYIPNALIYKVLINALWKEGKVDEAIMAVDEMERRGIVGTAGLYYDLARCLCSAGRCSEALKQIDKICRVANKPLVITYTGLMQACVDSGDVENAAYIFNHMQKFCSPNLVTCNIMLKAFLDHGKFEDAKQLFLTLLDNGNNIRREEDYRVRVIPDIYTFNTMLDACAAEKRWGDLEFVYVQMLRYGHHFNAKRHLRIILEAQRAGEVKPRAHESILEMTWKRLVETKRPPPPLLVTEMFCTRLSQGDYAAALSYVVNFAFVESHVFSRKSWSKVLTENAHRFPDRALDQLVQDGNILLHRSENPALEHLLDSCKDHLRKQALLDVREIVRTGFQNNAALVC</sequence>
<reference evidence="4" key="1">
    <citation type="submission" date="2018-01" db="EMBL/GenBank/DDBJ databases">
        <authorList>
            <person name="Mao J.F."/>
        </authorList>
    </citation>
    <scope>NUCLEOTIDE SEQUENCE</scope>
    <source>
        <strain evidence="4">Huo1</strain>
        <tissue evidence="4">Leaf</tissue>
    </source>
</reference>
<name>A0A8X8WBY2_SALSN</name>
<evidence type="ECO:0000313" key="4">
    <source>
        <dbReference type="EMBL" id="KAG6392137.1"/>
    </source>
</evidence>
<feature type="region of interest" description="Disordered" evidence="3">
    <location>
        <begin position="88"/>
        <end position="176"/>
    </location>
</feature>
<dbReference type="InterPro" id="IPR011990">
    <property type="entry name" value="TPR-like_helical_dom_sf"/>
</dbReference>
<protein>
    <recommendedName>
        <fullName evidence="6">Pentatricopeptide repeat domain-containing protein 1</fullName>
    </recommendedName>
</protein>
<organism evidence="4">
    <name type="scientific">Salvia splendens</name>
    <name type="common">Scarlet sage</name>
    <dbReference type="NCBI Taxonomy" id="180675"/>
    <lineage>
        <taxon>Eukaryota</taxon>
        <taxon>Viridiplantae</taxon>
        <taxon>Streptophyta</taxon>
        <taxon>Embryophyta</taxon>
        <taxon>Tracheophyta</taxon>
        <taxon>Spermatophyta</taxon>
        <taxon>Magnoliopsida</taxon>
        <taxon>eudicotyledons</taxon>
        <taxon>Gunneridae</taxon>
        <taxon>Pentapetalae</taxon>
        <taxon>asterids</taxon>
        <taxon>lamiids</taxon>
        <taxon>Lamiales</taxon>
        <taxon>Lamiaceae</taxon>
        <taxon>Nepetoideae</taxon>
        <taxon>Mentheae</taxon>
        <taxon>Salviinae</taxon>
        <taxon>Salvia</taxon>
        <taxon>Salvia subgen. Calosphace</taxon>
        <taxon>core Calosphace</taxon>
    </lineage>
</organism>
<feature type="repeat" description="PPR" evidence="2">
    <location>
        <begin position="581"/>
        <end position="615"/>
    </location>
</feature>
<feature type="repeat" description="PPR" evidence="2">
    <location>
        <begin position="534"/>
        <end position="568"/>
    </location>
</feature>
<feature type="repeat" description="PPR" evidence="2">
    <location>
        <begin position="361"/>
        <end position="395"/>
    </location>
</feature>
<evidence type="ECO:0000256" key="3">
    <source>
        <dbReference type="SAM" id="MobiDB-lite"/>
    </source>
</evidence>
<dbReference type="Pfam" id="PF13812">
    <property type="entry name" value="PPR_3"/>
    <property type="match status" value="2"/>
</dbReference>
<dbReference type="Proteomes" id="UP000298416">
    <property type="component" value="Unassembled WGS sequence"/>
</dbReference>
<evidence type="ECO:0008006" key="6">
    <source>
        <dbReference type="Google" id="ProtNLM"/>
    </source>
</evidence>
<proteinExistence type="predicted"/>
<dbReference type="GO" id="GO:0009507">
    <property type="term" value="C:chloroplast"/>
    <property type="evidence" value="ECO:0007669"/>
    <property type="project" value="TreeGrafter"/>
</dbReference>
<keyword evidence="5" id="KW-1185">Reference proteome</keyword>
<dbReference type="InterPro" id="IPR002885">
    <property type="entry name" value="PPR_rpt"/>
</dbReference>
<dbReference type="EMBL" id="PNBA02000018">
    <property type="protein sequence ID" value="KAG6392137.1"/>
    <property type="molecule type" value="Genomic_DNA"/>
</dbReference>
<dbReference type="InterPro" id="IPR044645">
    <property type="entry name" value="DG1/EMB2279-like"/>
</dbReference>
<feature type="repeat" description="PPR" evidence="2">
    <location>
        <begin position="430"/>
        <end position="464"/>
    </location>
</feature>
<feature type="compositionally biased region" description="Low complexity" evidence="3">
    <location>
        <begin position="90"/>
        <end position="100"/>
    </location>
</feature>
<dbReference type="GO" id="GO:0009658">
    <property type="term" value="P:chloroplast organization"/>
    <property type="evidence" value="ECO:0007669"/>
    <property type="project" value="InterPro"/>
</dbReference>
<dbReference type="Pfam" id="PF01535">
    <property type="entry name" value="PPR"/>
    <property type="match status" value="3"/>
</dbReference>
<evidence type="ECO:0000256" key="1">
    <source>
        <dbReference type="ARBA" id="ARBA00022737"/>
    </source>
</evidence>
<keyword evidence="1" id="KW-0677">Repeat</keyword>
<feature type="compositionally biased region" description="Basic and acidic residues" evidence="3">
    <location>
        <begin position="136"/>
        <end position="168"/>
    </location>
</feature>
<dbReference type="Gene3D" id="1.25.40.10">
    <property type="entry name" value="Tetratricopeptide repeat domain"/>
    <property type="match status" value="3"/>
</dbReference>